<reference evidence="6" key="1">
    <citation type="journal article" date="2023" name="Mol. Biol. Evol.">
        <title>Third-Generation Sequencing Reveals the Adaptive Role of the Epigenome in Three Deep-Sea Polychaetes.</title>
        <authorList>
            <person name="Perez M."/>
            <person name="Aroh O."/>
            <person name="Sun Y."/>
            <person name="Lan Y."/>
            <person name="Juniper S.K."/>
            <person name="Young C.R."/>
            <person name="Angers B."/>
            <person name="Qian P.Y."/>
        </authorList>
    </citation>
    <scope>NUCLEOTIDE SEQUENCE</scope>
    <source>
        <strain evidence="6">P08H-3</strain>
    </source>
</reference>
<dbReference type="Proteomes" id="UP001208570">
    <property type="component" value="Unassembled WGS sequence"/>
</dbReference>
<feature type="domain" description="GST C-terminal" evidence="5">
    <location>
        <begin position="1"/>
        <end position="97"/>
    </location>
</feature>
<protein>
    <recommendedName>
        <fullName evidence="3">glutathione transferase</fullName>
        <ecNumber evidence="3">2.5.1.18</ecNumber>
    </recommendedName>
</protein>
<dbReference type="PROSITE" id="PS50405">
    <property type="entry name" value="GST_CTER"/>
    <property type="match status" value="1"/>
</dbReference>
<dbReference type="InterPro" id="IPR004046">
    <property type="entry name" value="GST_C"/>
</dbReference>
<accession>A0AAD9JG27</accession>
<name>A0AAD9JG27_9ANNE</name>
<evidence type="ECO:0000256" key="1">
    <source>
        <dbReference type="ARBA" id="ARBA00005861"/>
    </source>
</evidence>
<keyword evidence="7" id="KW-1185">Reference proteome</keyword>
<organism evidence="6 7">
    <name type="scientific">Paralvinella palmiformis</name>
    <dbReference type="NCBI Taxonomy" id="53620"/>
    <lineage>
        <taxon>Eukaryota</taxon>
        <taxon>Metazoa</taxon>
        <taxon>Spiralia</taxon>
        <taxon>Lophotrochozoa</taxon>
        <taxon>Annelida</taxon>
        <taxon>Polychaeta</taxon>
        <taxon>Sedentaria</taxon>
        <taxon>Canalipalpata</taxon>
        <taxon>Terebellida</taxon>
        <taxon>Terebelliformia</taxon>
        <taxon>Alvinellidae</taxon>
        <taxon>Paralvinella</taxon>
    </lineage>
</organism>
<dbReference type="GO" id="GO:0004364">
    <property type="term" value="F:glutathione transferase activity"/>
    <property type="evidence" value="ECO:0007669"/>
    <property type="project" value="UniProtKB-EC"/>
</dbReference>
<dbReference type="EMBL" id="JAODUP010000342">
    <property type="protein sequence ID" value="KAK2152008.1"/>
    <property type="molecule type" value="Genomic_DNA"/>
</dbReference>
<comment type="caution">
    <text evidence="6">The sequence shown here is derived from an EMBL/GenBank/DDBJ whole genome shotgun (WGS) entry which is preliminary data.</text>
</comment>
<dbReference type="GO" id="GO:0042178">
    <property type="term" value="P:xenobiotic catabolic process"/>
    <property type="evidence" value="ECO:0007669"/>
    <property type="project" value="UniProtKB-ARBA"/>
</dbReference>
<dbReference type="FunFam" id="1.20.1050.10:FF:000101">
    <property type="entry name" value="Glutathione S-transferase Mu 4"/>
    <property type="match status" value="1"/>
</dbReference>
<evidence type="ECO:0000256" key="4">
    <source>
        <dbReference type="ARBA" id="ARBA00022679"/>
    </source>
</evidence>
<comment type="similarity">
    <text evidence="1">Belongs to the GST superfamily. Mu family.</text>
</comment>
<evidence type="ECO:0000256" key="3">
    <source>
        <dbReference type="ARBA" id="ARBA00012452"/>
    </source>
</evidence>
<evidence type="ECO:0000259" key="5">
    <source>
        <dbReference type="PROSITE" id="PS50405"/>
    </source>
</evidence>
<keyword evidence="4" id="KW-0808">Transferase</keyword>
<evidence type="ECO:0000313" key="7">
    <source>
        <dbReference type="Proteomes" id="UP001208570"/>
    </source>
</evidence>
<dbReference type="SUPFAM" id="SSF47616">
    <property type="entry name" value="GST C-terminal domain-like"/>
    <property type="match status" value="1"/>
</dbReference>
<evidence type="ECO:0000256" key="2">
    <source>
        <dbReference type="ARBA" id="ARBA00011738"/>
    </source>
</evidence>
<dbReference type="InterPro" id="IPR036282">
    <property type="entry name" value="Glutathione-S-Trfase_C_sf"/>
</dbReference>
<sequence length="99" mass="11678">MDSMCYGPQFEAFFLQFIKDLPTKWRFVYTFLGDRVWLAGDKMTFVNFVMYELFEQHKLLLADCLNDVPKLQTFHKGFEDLPTIKAYTNSDQDYKGIGV</sequence>
<dbReference type="InterPro" id="IPR010987">
    <property type="entry name" value="Glutathione-S-Trfase_C-like"/>
</dbReference>
<evidence type="ECO:0000313" key="6">
    <source>
        <dbReference type="EMBL" id="KAK2152008.1"/>
    </source>
</evidence>
<dbReference type="Pfam" id="PF14497">
    <property type="entry name" value="GST_C_3"/>
    <property type="match status" value="1"/>
</dbReference>
<dbReference type="EC" id="2.5.1.18" evidence="3"/>
<gene>
    <name evidence="6" type="ORF">LSH36_342g02027</name>
</gene>
<dbReference type="AlphaFoldDB" id="A0AAD9JG27"/>
<dbReference type="Gene3D" id="1.20.1050.130">
    <property type="match status" value="1"/>
</dbReference>
<proteinExistence type="inferred from homology"/>
<comment type="subunit">
    <text evidence="2">Homodimer.</text>
</comment>